<protein>
    <submittedName>
        <fullName evidence="4">DUF2510 domain-containing protein</fullName>
    </submittedName>
</protein>
<dbReference type="InterPro" id="IPR018929">
    <property type="entry name" value="DUF2510"/>
</dbReference>
<keyword evidence="2" id="KW-1133">Transmembrane helix</keyword>
<keyword evidence="2" id="KW-0472">Membrane</keyword>
<sequence length="214" mass="22479">MTDDAPQPPAGWYPTPDGSQRYWNGESWLSLPEPSRSPLPTEPAEATPTHRSSRRTSVLVASVLVAVLLVVGGGALVWKLVTDQQAAVAAQEAADRAAVKEEAAQRAADAKAAAAKEAEASERKLRADSVPGIEDSIRAMAEKHIADGLIDGPVLSIDCSPVNGGSTDDLTEQTTVFECFVANVDNGDGTLSGYSYNSTMNWDTGSYTYGIGAP</sequence>
<gene>
    <name evidence="4" type="ORF">ESP50_11585</name>
</gene>
<name>A0A4Q2M3H5_9MICO</name>
<evidence type="ECO:0000256" key="1">
    <source>
        <dbReference type="SAM" id="MobiDB-lite"/>
    </source>
</evidence>
<evidence type="ECO:0000256" key="2">
    <source>
        <dbReference type="SAM" id="Phobius"/>
    </source>
</evidence>
<organism evidence="4 5">
    <name type="scientific">Agromyces atrinae</name>
    <dbReference type="NCBI Taxonomy" id="592376"/>
    <lineage>
        <taxon>Bacteria</taxon>
        <taxon>Bacillati</taxon>
        <taxon>Actinomycetota</taxon>
        <taxon>Actinomycetes</taxon>
        <taxon>Micrococcales</taxon>
        <taxon>Microbacteriaceae</taxon>
        <taxon>Agromyces</taxon>
    </lineage>
</organism>
<comment type="caution">
    <text evidence="4">The sequence shown here is derived from an EMBL/GenBank/DDBJ whole genome shotgun (WGS) entry which is preliminary data.</text>
</comment>
<dbReference type="Pfam" id="PF10708">
    <property type="entry name" value="DUF2510"/>
    <property type="match status" value="1"/>
</dbReference>
<dbReference type="OrthoDB" id="4966970at2"/>
<proteinExistence type="predicted"/>
<feature type="domain" description="DUF2510" evidence="3">
    <location>
        <begin position="10"/>
        <end position="38"/>
    </location>
</feature>
<evidence type="ECO:0000313" key="5">
    <source>
        <dbReference type="Proteomes" id="UP000292686"/>
    </source>
</evidence>
<dbReference type="EMBL" id="SDPM01000005">
    <property type="protein sequence ID" value="RXZ86389.1"/>
    <property type="molecule type" value="Genomic_DNA"/>
</dbReference>
<keyword evidence="5" id="KW-1185">Reference proteome</keyword>
<dbReference type="AlphaFoldDB" id="A0A4Q2M3H5"/>
<feature type="region of interest" description="Disordered" evidence="1">
    <location>
        <begin position="1"/>
        <end position="53"/>
    </location>
</feature>
<keyword evidence="2" id="KW-0812">Transmembrane</keyword>
<feature type="compositionally biased region" description="Pro residues" evidence="1">
    <location>
        <begin position="1"/>
        <end position="11"/>
    </location>
</feature>
<reference evidence="4 5" key="1">
    <citation type="submission" date="2019-01" db="EMBL/GenBank/DDBJ databases">
        <title>Agromyces.</title>
        <authorList>
            <person name="Li J."/>
        </authorList>
    </citation>
    <scope>NUCLEOTIDE SEQUENCE [LARGE SCALE GENOMIC DNA]</scope>
    <source>
        <strain evidence="4 5">DSM 23870</strain>
    </source>
</reference>
<feature type="transmembrane region" description="Helical" evidence="2">
    <location>
        <begin position="58"/>
        <end position="78"/>
    </location>
</feature>
<evidence type="ECO:0000259" key="3">
    <source>
        <dbReference type="Pfam" id="PF10708"/>
    </source>
</evidence>
<accession>A0A4Q2M3H5</accession>
<dbReference type="Proteomes" id="UP000292686">
    <property type="component" value="Unassembled WGS sequence"/>
</dbReference>
<evidence type="ECO:0000313" key="4">
    <source>
        <dbReference type="EMBL" id="RXZ86389.1"/>
    </source>
</evidence>